<dbReference type="GO" id="GO:0016705">
    <property type="term" value="F:oxidoreductase activity, acting on paired donors, with incorporation or reduction of molecular oxygen"/>
    <property type="evidence" value="ECO:0007669"/>
    <property type="project" value="InterPro"/>
</dbReference>
<dbReference type="InterPro" id="IPR036396">
    <property type="entry name" value="Cyt_P450_sf"/>
</dbReference>
<protein>
    <submittedName>
        <fullName evidence="13">Cytochrome P450</fullName>
    </submittedName>
</protein>
<dbReference type="SUPFAM" id="SSF48264">
    <property type="entry name" value="Cytochrome P450"/>
    <property type="match status" value="1"/>
</dbReference>
<keyword evidence="5" id="KW-0349">Heme</keyword>
<dbReference type="AlphaFoldDB" id="A0AA39JAC1"/>
<dbReference type="GO" id="GO:0016020">
    <property type="term" value="C:membrane"/>
    <property type="evidence" value="ECO:0007669"/>
    <property type="project" value="UniProtKB-SubCell"/>
</dbReference>
<keyword evidence="9" id="KW-0560">Oxidoreductase</keyword>
<keyword evidence="6" id="KW-0812">Transmembrane</keyword>
<reference evidence="13" key="1">
    <citation type="submission" date="2023-06" db="EMBL/GenBank/DDBJ databases">
        <authorList>
            <consortium name="Lawrence Berkeley National Laboratory"/>
            <person name="Ahrendt S."/>
            <person name="Sahu N."/>
            <person name="Indic B."/>
            <person name="Wong-Bajracharya J."/>
            <person name="Merenyi Z."/>
            <person name="Ke H.-M."/>
            <person name="Monk M."/>
            <person name="Kocsube S."/>
            <person name="Drula E."/>
            <person name="Lipzen A."/>
            <person name="Balint B."/>
            <person name="Henrissat B."/>
            <person name="Andreopoulos B."/>
            <person name="Martin F.M."/>
            <person name="Harder C.B."/>
            <person name="Rigling D."/>
            <person name="Ford K.L."/>
            <person name="Foster G.D."/>
            <person name="Pangilinan J."/>
            <person name="Papanicolaou A."/>
            <person name="Barry K."/>
            <person name="LaButti K."/>
            <person name="Viragh M."/>
            <person name="Koriabine M."/>
            <person name="Yan M."/>
            <person name="Riley R."/>
            <person name="Champramary S."/>
            <person name="Plett K.L."/>
            <person name="Tsai I.J."/>
            <person name="Slot J."/>
            <person name="Sipos G."/>
            <person name="Plett J."/>
            <person name="Nagy L.G."/>
            <person name="Grigoriev I.V."/>
        </authorList>
    </citation>
    <scope>NUCLEOTIDE SEQUENCE</scope>
    <source>
        <strain evidence="13">CCBAS 213</strain>
    </source>
</reference>
<dbReference type="GO" id="GO:0004497">
    <property type="term" value="F:monooxygenase activity"/>
    <property type="evidence" value="ECO:0007669"/>
    <property type="project" value="UniProtKB-KW"/>
</dbReference>
<dbReference type="InterPro" id="IPR050121">
    <property type="entry name" value="Cytochrome_P450_monoxygenase"/>
</dbReference>
<evidence type="ECO:0000256" key="4">
    <source>
        <dbReference type="ARBA" id="ARBA00010617"/>
    </source>
</evidence>
<comment type="cofactor">
    <cofactor evidence="1">
        <name>heme</name>
        <dbReference type="ChEBI" id="CHEBI:30413"/>
    </cofactor>
</comment>
<evidence type="ECO:0000256" key="2">
    <source>
        <dbReference type="ARBA" id="ARBA00004370"/>
    </source>
</evidence>
<evidence type="ECO:0000313" key="14">
    <source>
        <dbReference type="Proteomes" id="UP001175211"/>
    </source>
</evidence>
<dbReference type="PANTHER" id="PTHR24305:SF166">
    <property type="entry name" value="CYTOCHROME P450 12A4, MITOCHONDRIAL-RELATED"/>
    <property type="match status" value="1"/>
</dbReference>
<proteinExistence type="inferred from homology"/>
<gene>
    <name evidence="13" type="ORF">EV420DRAFT_1667216</name>
</gene>
<keyword evidence="10" id="KW-0408">Iron</keyword>
<keyword evidence="8" id="KW-1133">Transmembrane helix</keyword>
<keyword evidence="12" id="KW-0472">Membrane</keyword>
<name>A0AA39JAC1_ARMTA</name>
<evidence type="ECO:0000256" key="6">
    <source>
        <dbReference type="ARBA" id="ARBA00022692"/>
    </source>
</evidence>
<dbReference type="Pfam" id="PF00067">
    <property type="entry name" value="p450"/>
    <property type="match status" value="1"/>
</dbReference>
<evidence type="ECO:0000256" key="7">
    <source>
        <dbReference type="ARBA" id="ARBA00022723"/>
    </source>
</evidence>
<organism evidence="13 14">
    <name type="scientific">Armillaria tabescens</name>
    <name type="common">Ringless honey mushroom</name>
    <name type="synonym">Agaricus tabescens</name>
    <dbReference type="NCBI Taxonomy" id="1929756"/>
    <lineage>
        <taxon>Eukaryota</taxon>
        <taxon>Fungi</taxon>
        <taxon>Dikarya</taxon>
        <taxon>Basidiomycota</taxon>
        <taxon>Agaricomycotina</taxon>
        <taxon>Agaricomycetes</taxon>
        <taxon>Agaricomycetidae</taxon>
        <taxon>Agaricales</taxon>
        <taxon>Marasmiineae</taxon>
        <taxon>Physalacriaceae</taxon>
        <taxon>Desarmillaria</taxon>
    </lineage>
</organism>
<keyword evidence="11" id="KW-0503">Monooxygenase</keyword>
<dbReference type="RefSeq" id="XP_060322653.1">
    <property type="nucleotide sequence ID" value="XM_060478994.1"/>
</dbReference>
<accession>A0AA39JAC1</accession>
<comment type="subcellular location">
    <subcellularLocation>
        <location evidence="2">Membrane</location>
    </subcellularLocation>
</comment>
<dbReference type="GeneID" id="85362542"/>
<dbReference type="EMBL" id="JAUEPS010000106">
    <property type="protein sequence ID" value="KAK0437709.1"/>
    <property type="molecule type" value="Genomic_DNA"/>
</dbReference>
<comment type="similarity">
    <text evidence="4">Belongs to the cytochrome P450 family.</text>
</comment>
<evidence type="ECO:0000256" key="11">
    <source>
        <dbReference type="ARBA" id="ARBA00023033"/>
    </source>
</evidence>
<dbReference type="InterPro" id="IPR001128">
    <property type="entry name" value="Cyt_P450"/>
</dbReference>
<evidence type="ECO:0000256" key="12">
    <source>
        <dbReference type="ARBA" id="ARBA00023136"/>
    </source>
</evidence>
<evidence type="ECO:0000256" key="5">
    <source>
        <dbReference type="ARBA" id="ARBA00022617"/>
    </source>
</evidence>
<dbReference type="Gene3D" id="1.10.630.10">
    <property type="entry name" value="Cytochrome P450"/>
    <property type="match status" value="1"/>
</dbReference>
<evidence type="ECO:0000256" key="10">
    <source>
        <dbReference type="ARBA" id="ARBA00023004"/>
    </source>
</evidence>
<evidence type="ECO:0000256" key="1">
    <source>
        <dbReference type="ARBA" id="ARBA00001971"/>
    </source>
</evidence>
<sequence>MTQFGNTDPTWEQLNSSLPYLDAVVHETLQLHPPVSEAIRVAMEDDVLPLATPVVTKSGETVNSLFVAKGTVLTIPIQTLNISEVFWGTDAKQFRPERWLEDFTLRAKEIQGHRHLLTFIDGPKTCLGKMFALTEFKVSKILQRESTPFFMLRIGFFRRCSL</sequence>
<comment type="pathway">
    <text evidence="3">Secondary metabolite biosynthesis; terpenoid biosynthesis.</text>
</comment>
<evidence type="ECO:0000313" key="13">
    <source>
        <dbReference type="EMBL" id="KAK0437709.1"/>
    </source>
</evidence>
<comment type="caution">
    <text evidence="13">The sequence shown here is derived from an EMBL/GenBank/DDBJ whole genome shotgun (WGS) entry which is preliminary data.</text>
</comment>
<keyword evidence="14" id="KW-1185">Reference proteome</keyword>
<evidence type="ECO:0000256" key="9">
    <source>
        <dbReference type="ARBA" id="ARBA00023002"/>
    </source>
</evidence>
<dbReference type="GO" id="GO:0005506">
    <property type="term" value="F:iron ion binding"/>
    <property type="evidence" value="ECO:0007669"/>
    <property type="project" value="InterPro"/>
</dbReference>
<dbReference type="Proteomes" id="UP001175211">
    <property type="component" value="Unassembled WGS sequence"/>
</dbReference>
<keyword evidence="7" id="KW-0479">Metal-binding</keyword>
<dbReference type="PANTHER" id="PTHR24305">
    <property type="entry name" value="CYTOCHROME P450"/>
    <property type="match status" value="1"/>
</dbReference>
<dbReference type="GO" id="GO:0020037">
    <property type="term" value="F:heme binding"/>
    <property type="evidence" value="ECO:0007669"/>
    <property type="project" value="InterPro"/>
</dbReference>
<evidence type="ECO:0000256" key="3">
    <source>
        <dbReference type="ARBA" id="ARBA00004721"/>
    </source>
</evidence>
<evidence type="ECO:0000256" key="8">
    <source>
        <dbReference type="ARBA" id="ARBA00022989"/>
    </source>
</evidence>